<protein>
    <submittedName>
        <fullName evidence="1">Uncharacterized protein</fullName>
    </submittedName>
</protein>
<comment type="caution">
    <text evidence="1">The sequence shown here is derived from an EMBL/GenBank/DDBJ whole genome shotgun (WGS) entry which is preliminary data.</text>
</comment>
<reference evidence="1" key="1">
    <citation type="submission" date="2020-06" db="EMBL/GenBank/DDBJ databases">
        <authorList>
            <consortium name="Plant Systems Biology data submission"/>
        </authorList>
    </citation>
    <scope>NUCLEOTIDE SEQUENCE</scope>
    <source>
        <strain evidence="1">D6</strain>
    </source>
</reference>
<dbReference type="EMBL" id="CAICTM010000006">
    <property type="protein sequence ID" value="CAB9496510.1"/>
    <property type="molecule type" value="Genomic_DNA"/>
</dbReference>
<evidence type="ECO:0000313" key="2">
    <source>
        <dbReference type="Proteomes" id="UP001153069"/>
    </source>
</evidence>
<proteinExistence type="predicted"/>
<dbReference type="Proteomes" id="UP001153069">
    <property type="component" value="Unassembled WGS sequence"/>
</dbReference>
<keyword evidence="2" id="KW-1185">Reference proteome</keyword>
<accession>A0A9N8H2A0</accession>
<gene>
    <name evidence="1" type="ORF">SEMRO_6_G004812.1</name>
</gene>
<name>A0A9N8H2A0_9STRA</name>
<sequence length="114" mass="12602">MQESNQSSDGSPQFYYNWSSWPCPPALPPLLFPFALLAHSIAWLAFLHPAPPSLPPPSSYLPLTHSNFPISSSQDTPPASLTPASNNRVCDAKERLASTEQVLYFIRFSITEVN</sequence>
<evidence type="ECO:0000313" key="1">
    <source>
        <dbReference type="EMBL" id="CAB9496510.1"/>
    </source>
</evidence>
<organism evidence="1 2">
    <name type="scientific">Seminavis robusta</name>
    <dbReference type="NCBI Taxonomy" id="568900"/>
    <lineage>
        <taxon>Eukaryota</taxon>
        <taxon>Sar</taxon>
        <taxon>Stramenopiles</taxon>
        <taxon>Ochrophyta</taxon>
        <taxon>Bacillariophyta</taxon>
        <taxon>Bacillariophyceae</taxon>
        <taxon>Bacillariophycidae</taxon>
        <taxon>Naviculales</taxon>
        <taxon>Naviculaceae</taxon>
        <taxon>Seminavis</taxon>
    </lineage>
</organism>
<dbReference type="AlphaFoldDB" id="A0A9N8H2A0"/>